<protein>
    <recommendedName>
        <fullName evidence="3">Aminotransferase class V domain-containing protein</fullName>
    </recommendedName>
</protein>
<gene>
    <name evidence="4" type="ORF">GSTUAT00004522001</name>
</gene>
<dbReference type="GO" id="GO:0005739">
    <property type="term" value="C:mitochondrion"/>
    <property type="evidence" value="ECO:0007669"/>
    <property type="project" value="TreeGrafter"/>
</dbReference>
<reference evidence="4" key="1">
    <citation type="submission" date="2015-10" db="EMBL/GenBank/DDBJ databases">
        <authorList>
            <person name="Regsiter A."/>
            <person name="william w."/>
        </authorList>
    </citation>
    <scope>NUCLEOTIDE SEQUENCE</scope>
    <source>
        <strain evidence="4">Montdore</strain>
    </source>
</reference>
<evidence type="ECO:0000256" key="1">
    <source>
        <dbReference type="ARBA" id="ARBA00001933"/>
    </source>
</evidence>
<dbReference type="GO" id="GO:0016226">
    <property type="term" value="P:iron-sulfur cluster assembly"/>
    <property type="evidence" value="ECO:0007669"/>
    <property type="project" value="TreeGrafter"/>
</dbReference>
<dbReference type="PANTHER" id="PTHR11601:SF34">
    <property type="entry name" value="CYSTEINE DESULFURASE"/>
    <property type="match status" value="1"/>
</dbReference>
<dbReference type="Pfam" id="PF00266">
    <property type="entry name" value="Aminotran_5"/>
    <property type="match status" value="1"/>
</dbReference>
<dbReference type="InterPro" id="IPR015424">
    <property type="entry name" value="PyrdxlP-dep_Trfase"/>
</dbReference>
<evidence type="ECO:0000259" key="3">
    <source>
        <dbReference type="Pfam" id="PF00266"/>
    </source>
</evidence>
<name>A0A292PY70_9PEZI</name>
<dbReference type="Proteomes" id="UP001412239">
    <property type="component" value="Unassembled WGS sequence"/>
</dbReference>
<evidence type="ECO:0000256" key="2">
    <source>
        <dbReference type="ARBA" id="ARBA00006490"/>
    </source>
</evidence>
<comment type="cofactor">
    <cofactor evidence="1">
        <name>pyridoxal 5'-phosphate</name>
        <dbReference type="ChEBI" id="CHEBI:597326"/>
    </cofactor>
</comment>
<dbReference type="Gene3D" id="3.40.640.10">
    <property type="entry name" value="Type I PLP-dependent aspartate aminotransferase-like (Major domain)"/>
    <property type="match status" value="1"/>
</dbReference>
<dbReference type="InterPro" id="IPR000192">
    <property type="entry name" value="Aminotrans_V_dom"/>
</dbReference>
<dbReference type="GO" id="GO:0005829">
    <property type="term" value="C:cytosol"/>
    <property type="evidence" value="ECO:0007669"/>
    <property type="project" value="TreeGrafter"/>
</dbReference>
<evidence type="ECO:0000313" key="4">
    <source>
        <dbReference type="EMBL" id="CUS11420.1"/>
    </source>
</evidence>
<dbReference type="PANTHER" id="PTHR11601">
    <property type="entry name" value="CYSTEINE DESULFURYLASE FAMILY MEMBER"/>
    <property type="match status" value="1"/>
</dbReference>
<comment type="similarity">
    <text evidence="2">Belongs to the class-V pyridoxal-phosphate-dependent aminotransferase family. NifS/IscS subfamily.</text>
</comment>
<dbReference type="GO" id="GO:0031071">
    <property type="term" value="F:cysteine desulfurase activity"/>
    <property type="evidence" value="ECO:0007669"/>
    <property type="project" value="TreeGrafter"/>
</dbReference>
<dbReference type="InterPro" id="IPR015421">
    <property type="entry name" value="PyrdxlP-dep_Trfase_major"/>
</dbReference>
<dbReference type="EMBL" id="LN891022">
    <property type="protein sequence ID" value="CUS11420.1"/>
    <property type="molecule type" value="Genomic_DNA"/>
</dbReference>
<dbReference type="GO" id="GO:0005634">
    <property type="term" value="C:nucleus"/>
    <property type="evidence" value="ECO:0007669"/>
    <property type="project" value="TreeGrafter"/>
</dbReference>
<evidence type="ECO:0000313" key="5">
    <source>
        <dbReference type="Proteomes" id="UP001412239"/>
    </source>
</evidence>
<dbReference type="SUPFAM" id="SSF53383">
    <property type="entry name" value="PLP-dependent transferases"/>
    <property type="match status" value="1"/>
</dbReference>
<proteinExistence type="inferred from homology"/>
<keyword evidence="5" id="KW-1185">Reference proteome</keyword>
<organism evidence="4 5">
    <name type="scientific">Tuber aestivum</name>
    <name type="common">summer truffle</name>
    <dbReference type="NCBI Taxonomy" id="59557"/>
    <lineage>
        <taxon>Eukaryota</taxon>
        <taxon>Fungi</taxon>
        <taxon>Dikarya</taxon>
        <taxon>Ascomycota</taxon>
        <taxon>Pezizomycotina</taxon>
        <taxon>Pezizomycetes</taxon>
        <taxon>Pezizales</taxon>
        <taxon>Tuberaceae</taxon>
        <taxon>Tuber</taxon>
    </lineage>
</organism>
<feature type="domain" description="Aminotransferase class V" evidence="3">
    <location>
        <begin position="43"/>
        <end position="149"/>
    </location>
</feature>
<accession>A0A292PY70</accession>
<sequence length="156" mass="16933">MNKTGLKRTEVGVGNGLTAGVMIAPSAGILKQTTTMDVGSQSIYLGMQAPTPTDPCVLDAILLICAGLYGNPQSCIHPYGWETEKVIDIACEHVTKLNGAYPKEIVLTSGATGSNDMSIKYGARFYDSKKHMITLRTDHKCILDLRRHLQDEGYDT</sequence>
<dbReference type="AlphaFoldDB" id="A0A292PY70"/>